<protein>
    <submittedName>
        <fullName evidence="1">Uncharacterized protein</fullName>
    </submittedName>
</protein>
<comment type="caution">
    <text evidence="1">The sequence shown here is derived from an EMBL/GenBank/DDBJ whole genome shotgun (WGS) entry which is preliminary data.</text>
</comment>
<evidence type="ECO:0000313" key="2">
    <source>
        <dbReference type="Proteomes" id="UP000242444"/>
    </source>
</evidence>
<dbReference type="RefSeq" id="WP_094860961.1">
    <property type="nucleotide sequence ID" value="NZ_NKYE01000001.1"/>
</dbReference>
<proteinExistence type="predicted"/>
<dbReference type="OrthoDB" id="3694121at2"/>
<name>A0A263D9J4_9PSEU</name>
<keyword evidence="2" id="KW-1185">Reference proteome</keyword>
<dbReference type="InParanoid" id="A0A263D9J4"/>
<reference evidence="1 2" key="1">
    <citation type="submission" date="2017-07" db="EMBL/GenBank/DDBJ databases">
        <title>Amycolatopsis antarcticus sp. nov., isolated from the surface of an Antarcticus brown macroalga.</title>
        <authorList>
            <person name="Wang J."/>
            <person name="Leiva S."/>
            <person name="Huang J."/>
            <person name="Huang Y."/>
        </authorList>
    </citation>
    <scope>NUCLEOTIDE SEQUENCE [LARGE SCALE GENOMIC DNA]</scope>
    <source>
        <strain evidence="1 2">AU-G6</strain>
    </source>
</reference>
<organism evidence="1 2">
    <name type="scientific">Amycolatopsis antarctica</name>
    <dbReference type="NCBI Taxonomy" id="1854586"/>
    <lineage>
        <taxon>Bacteria</taxon>
        <taxon>Bacillati</taxon>
        <taxon>Actinomycetota</taxon>
        <taxon>Actinomycetes</taxon>
        <taxon>Pseudonocardiales</taxon>
        <taxon>Pseudonocardiaceae</taxon>
        <taxon>Amycolatopsis</taxon>
    </lineage>
</organism>
<sequence>MITNHGIATDAWAAIDGDCPISGELVGEEGQLELGVRTASLHLVCSESGLRNLVAVATEVLDEMDHART</sequence>
<gene>
    <name evidence="1" type="ORF">CFN78_03220</name>
</gene>
<dbReference type="Proteomes" id="UP000242444">
    <property type="component" value="Unassembled WGS sequence"/>
</dbReference>
<dbReference type="EMBL" id="NKYE01000001">
    <property type="protein sequence ID" value="OZM75184.1"/>
    <property type="molecule type" value="Genomic_DNA"/>
</dbReference>
<accession>A0A263D9J4</accession>
<evidence type="ECO:0000313" key="1">
    <source>
        <dbReference type="EMBL" id="OZM75184.1"/>
    </source>
</evidence>
<dbReference type="AlphaFoldDB" id="A0A263D9J4"/>